<evidence type="ECO:0000313" key="2">
    <source>
        <dbReference type="Ensembl" id="ENSCPVP00000015417.1"/>
    </source>
</evidence>
<feature type="compositionally biased region" description="Basic and acidic residues" evidence="1">
    <location>
        <begin position="11"/>
        <end position="22"/>
    </location>
</feature>
<keyword evidence="3" id="KW-1185">Reference proteome</keyword>
<reference evidence="2" key="1">
    <citation type="submission" date="2020-02" db="EMBL/GenBank/DDBJ databases">
        <authorList>
            <person name="Enbody D E."/>
            <person name="Pettersson E M."/>
        </authorList>
    </citation>
    <scope>NUCLEOTIDE SEQUENCE [LARGE SCALE GENOMIC DNA]</scope>
</reference>
<reference evidence="2" key="2">
    <citation type="submission" date="2025-08" db="UniProtKB">
        <authorList>
            <consortium name="Ensembl"/>
        </authorList>
    </citation>
    <scope>IDENTIFICATION</scope>
</reference>
<reference evidence="2" key="3">
    <citation type="submission" date="2025-09" db="UniProtKB">
        <authorList>
            <consortium name="Ensembl"/>
        </authorList>
    </citation>
    <scope>IDENTIFICATION</scope>
</reference>
<dbReference type="Ensembl" id="ENSCPVT00000016096.2">
    <property type="protein sequence ID" value="ENSCPVP00000015417.1"/>
    <property type="gene ID" value="ENSCPVG00000011295.2"/>
</dbReference>
<evidence type="ECO:0000256" key="1">
    <source>
        <dbReference type="SAM" id="MobiDB-lite"/>
    </source>
</evidence>
<name>A0A8C3N955_GEOPR</name>
<dbReference type="AlphaFoldDB" id="A0A8C3N955"/>
<dbReference type="Proteomes" id="UP000694382">
    <property type="component" value="Chromosome 1A"/>
</dbReference>
<sequence length="122" mass="14017">HSSFPAFPGSKRMEPLLERESESPGPQHLLERRGTGKLRIQGQLFPHKPVVYLRGYLTAFLTHSPSGFPHSPNKNKRALFRAVPSAGHSRNRVLTEPVTHYRIKEWSRSPMKSLRIILMLRK</sequence>
<protein>
    <submittedName>
        <fullName evidence="2">Uncharacterized protein</fullName>
    </submittedName>
</protein>
<accession>A0A8C3N955</accession>
<organism evidence="2 3">
    <name type="scientific">Geospiza parvula</name>
    <name type="common">Small tree-finch</name>
    <name type="synonym">Camarhynchus parvulus</name>
    <dbReference type="NCBI Taxonomy" id="87175"/>
    <lineage>
        <taxon>Eukaryota</taxon>
        <taxon>Metazoa</taxon>
        <taxon>Chordata</taxon>
        <taxon>Craniata</taxon>
        <taxon>Vertebrata</taxon>
        <taxon>Euteleostomi</taxon>
        <taxon>Archelosauria</taxon>
        <taxon>Archosauria</taxon>
        <taxon>Dinosauria</taxon>
        <taxon>Saurischia</taxon>
        <taxon>Theropoda</taxon>
        <taxon>Coelurosauria</taxon>
        <taxon>Aves</taxon>
        <taxon>Neognathae</taxon>
        <taxon>Neoaves</taxon>
        <taxon>Telluraves</taxon>
        <taxon>Australaves</taxon>
        <taxon>Passeriformes</taxon>
        <taxon>Thraupidae</taxon>
        <taxon>Camarhynchus</taxon>
    </lineage>
</organism>
<evidence type="ECO:0000313" key="3">
    <source>
        <dbReference type="Proteomes" id="UP000694382"/>
    </source>
</evidence>
<feature type="region of interest" description="Disordered" evidence="1">
    <location>
        <begin position="1"/>
        <end position="35"/>
    </location>
</feature>
<proteinExistence type="predicted"/>